<dbReference type="InParanoid" id="A0A0D1C7N9"/>
<keyword evidence="5" id="KW-0539">Nucleus</keyword>
<evidence type="ECO:0000256" key="3">
    <source>
        <dbReference type="ARBA" id="ARBA00023015"/>
    </source>
</evidence>
<gene>
    <name evidence="8" type="ORF">UMAG_11462</name>
</gene>
<dbReference type="STRING" id="237631.A0A0D1C7N9"/>
<name>A0A0D1C7N9_MYCMD</name>
<feature type="region of interest" description="Disordered" evidence="6">
    <location>
        <begin position="254"/>
        <end position="300"/>
    </location>
</feature>
<dbReference type="KEGG" id="uma:UMAG_11462"/>
<evidence type="ECO:0000256" key="2">
    <source>
        <dbReference type="ARBA" id="ARBA00022723"/>
    </source>
</evidence>
<dbReference type="GeneID" id="23567344"/>
<feature type="region of interest" description="Disordered" evidence="6">
    <location>
        <begin position="1"/>
        <end position="74"/>
    </location>
</feature>
<dbReference type="InterPro" id="IPR050815">
    <property type="entry name" value="TF_fung"/>
</dbReference>
<proteinExistence type="predicted"/>
<feature type="compositionally biased region" description="Basic and acidic residues" evidence="6">
    <location>
        <begin position="280"/>
        <end position="289"/>
    </location>
</feature>
<dbReference type="RefSeq" id="XP_011388865.1">
    <property type="nucleotide sequence ID" value="XM_011390563.1"/>
</dbReference>
<evidence type="ECO:0000256" key="6">
    <source>
        <dbReference type="SAM" id="MobiDB-lite"/>
    </source>
</evidence>
<dbReference type="PROSITE" id="PS50048">
    <property type="entry name" value="ZN2_CY6_FUNGAL_2"/>
    <property type="match status" value="1"/>
</dbReference>
<dbReference type="Proteomes" id="UP000000561">
    <property type="component" value="Chromosome 5"/>
</dbReference>
<dbReference type="SMART" id="SM00066">
    <property type="entry name" value="GAL4"/>
    <property type="match status" value="1"/>
</dbReference>
<protein>
    <recommendedName>
        <fullName evidence="7">Zn(2)-C6 fungal-type domain-containing protein</fullName>
    </recommendedName>
</protein>
<dbReference type="AlphaFoldDB" id="A0A0D1C7N9"/>
<keyword evidence="4" id="KW-0804">Transcription</keyword>
<comment type="subcellular location">
    <subcellularLocation>
        <location evidence="1">Nucleus</location>
    </subcellularLocation>
</comment>
<accession>A0A0D1C7N9</accession>
<evidence type="ECO:0000256" key="5">
    <source>
        <dbReference type="ARBA" id="ARBA00023242"/>
    </source>
</evidence>
<dbReference type="VEuPathDB" id="FungiDB:UMAG_11462"/>
<evidence type="ECO:0000256" key="4">
    <source>
        <dbReference type="ARBA" id="ARBA00023163"/>
    </source>
</evidence>
<dbReference type="Gene3D" id="4.10.240.10">
    <property type="entry name" value="Zn(2)-C6 fungal-type DNA-binding domain"/>
    <property type="match status" value="1"/>
</dbReference>
<evidence type="ECO:0000259" key="7">
    <source>
        <dbReference type="PROSITE" id="PS50048"/>
    </source>
</evidence>
<dbReference type="CDD" id="cd00067">
    <property type="entry name" value="GAL4"/>
    <property type="match status" value="1"/>
</dbReference>
<dbReference type="EMBL" id="CM003144">
    <property type="protein sequence ID" value="KIS69522.1"/>
    <property type="molecule type" value="Genomic_DNA"/>
</dbReference>
<dbReference type="GO" id="GO:0005634">
    <property type="term" value="C:nucleus"/>
    <property type="evidence" value="ECO:0007669"/>
    <property type="project" value="UniProtKB-SubCell"/>
</dbReference>
<dbReference type="InterPro" id="IPR001138">
    <property type="entry name" value="Zn2Cys6_DnaBD"/>
</dbReference>
<dbReference type="Pfam" id="PF00172">
    <property type="entry name" value="Zn_clus"/>
    <property type="match status" value="1"/>
</dbReference>
<feature type="compositionally biased region" description="Polar residues" evidence="6">
    <location>
        <begin position="325"/>
        <end position="342"/>
    </location>
</feature>
<reference evidence="8 9" key="1">
    <citation type="journal article" date="2006" name="Nature">
        <title>Insights from the genome of the biotrophic fungal plant pathogen Ustilago maydis.</title>
        <authorList>
            <person name="Kamper J."/>
            <person name="Kahmann R."/>
            <person name="Bolker M."/>
            <person name="Ma L.J."/>
            <person name="Brefort T."/>
            <person name="Saville B.J."/>
            <person name="Banuett F."/>
            <person name="Kronstad J.W."/>
            <person name="Gold S.E."/>
            <person name="Muller O."/>
            <person name="Perlin M.H."/>
            <person name="Wosten H.A."/>
            <person name="de Vries R."/>
            <person name="Ruiz-Herrera J."/>
            <person name="Reynaga-Pena C.G."/>
            <person name="Snetselaar K."/>
            <person name="McCann M."/>
            <person name="Perez-Martin J."/>
            <person name="Feldbrugge M."/>
            <person name="Basse C.W."/>
            <person name="Steinberg G."/>
            <person name="Ibeas J.I."/>
            <person name="Holloman W."/>
            <person name="Guzman P."/>
            <person name="Farman M."/>
            <person name="Stajich J.E."/>
            <person name="Sentandreu R."/>
            <person name="Gonzalez-Prieto J.M."/>
            <person name="Kennell J.C."/>
            <person name="Molina L."/>
            <person name="Schirawski J."/>
            <person name="Mendoza-Mendoza A."/>
            <person name="Greilinger D."/>
            <person name="Munch K."/>
            <person name="Rossel N."/>
            <person name="Scherer M."/>
            <person name="Vranes M."/>
            <person name="Ladendorf O."/>
            <person name="Vincon V."/>
            <person name="Fuchs U."/>
            <person name="Sandrock B."/>
            <person name="Meng S."/>
            <person name="Ho E.C."/>
            <person name="Cahill M.J."/>
            <person name="Boyce K.J."/>
            <person name="Klose J."/>
            <person name="Klosterman S.J."/>
            <person name="Deelstra H.J."/>
            <person name="Ortiz-Castellanos L."/>
            <person name="Li W."/>
            <person name="Sanchez-Alonso P."/>
            <person name="Schreier P.H."/>
            <person name="Hauser-Hahn I."/>
            <person name="Vaupel M."/>
            <person name="Koopmann E."/>
            <person name="Friedrich G."/>
            <person name="Voss H."/>
            <person name="Schluter T."/>
            <person name="Margolis J."/>
            <person name="Platt D."/>
            <person name="Swimmer C."/>
            <person name="Gnirke A."/>
            <person name="Chen F."/>
            <person name="Vysotskaia V."/>
            <person name="Mannhaupt G."/>
            <person name="Guldener U."/>
            <person name="Munsterkotter M."/>
            <person name="Haase D."/>
            <person name="Oesterheld M."/>
            <person name="Mewes H.W."/>
            <person name="Mauceli E.W."/>
            <person name="DeCaprio D."/>
            <person name="Wade C.M."/>
            <person name="Butler J."/>
            <person name="Young S."/>
            <person name="Jaffe D.B."/>
            <person name="Calvo S."/>
            <person name="Nusbaum C."/>
            <person name="Galagan J."/>
            <person name="Birren B.W."/>
        </authorList>
    </citation>
    <scope>NUCLEOTIDE SEQUENCE [LARGE SCALE GENOMIC DNA]</scope>
    <source>
        <strain evidence="9">DSM 14603 / FGSC 9021 / UM521</strain>
    </source>
</reference>
<dbReference type="PANTHER" id="PTHR47338">
    <property type="entry name" value="ZN(II)2CYS6 TRANSCRIPTION FACTOR (EUROFUNG)-RELATED"/>
    <property type="match status" value="1"/>
</dbReference>
<evidence type="ECO:0000313" key="8">
    <source>
        <dbReference type="EMBL" id="KIS69522.1"/>
    </source>
</evidence>
<feature type="compositionally biased region" description="Polar residues" evidence="6">
    <location>
        <begin position="1"/>
        <end position="20"/>
    </location>
</feature>
<sequence>MPGQNDSSFPVTAVPSSSRLSQAADKDSSASDHNASHHSRPAFSPDPPTQHDSTGIHDDSSHPPTKSSKAKASETLRRSQACLACRKRKLRCDAKKPTCTRCENAWLAYQPSTDEASSSSAPPCEYDTSILAKIFKIGSPGDAPRLATSPSTSVIRYRDTIEESQEEQLWRENESLRAQIVQLQQQLRHGGNIPDSGLDVVSSAVHQTVQQLAASVTVHATRSGSELMGDMQCDVRKRQKLSLDDAIGAEERYNSCNRSVQEPVPAQKSRDTSSSPPLQRLEENGTERQPHHHASTMIPSVLSWRASVTNPKPAAIDPSAPPHYSHNNSTNSARSFSASKGASSPLLPSRQVLKRILQSCCHRSWLFSAVNINALNDVATLLQSTPFAEDDHLIAQALMLACVATALPLLSTTMSTDISYPLVYKSIDALLRAHGHPTLPSRESPGWLLMVVTIYADGARDLLNQVTARSGGSVSLATFAVRLLLVEISYAYSTASSAQEGLALAVSDARLLHLHSSVTGCHPRFSTGVARSSQLARSLRGLMQSREQTFAFWSLFVHDCFQNRLALLPVFLERQAIQTGLPRQADSRGASSLKRNLDQMEAYVERPRGPPLLEPSDTSMCLLVKVSLVLDQCCKYNVATREHVRSSEAARKKNVGFRQEDETAFLAARESIRQSRRMLSQYDDRTISQSDAFAGSSGGGDLGRTRDIEMTMLLMQDRLRFAAEAVHHLAVLGLYETKIEIVHLFERGGGEARSMIGNAAIWLARLADMALQDACLLHSLPSFCSVAFFVAARWLLYLQFADQDELHIDFSTIVLALCRRGECYSRDAVYAKAIAALKSECEVFGRICISPFTWPIEAISEFVVLPKLNPGGGKSALGAPVVEPGLVSIATLAASIDAADVLALANGCR</sequence>
<keyword evidence="3" id="KW-0805">Transcription regulation</keyword>
<organism evidence="8 9">
    <name type="scientific">Mycosarcoma maydis</name>
    <name type="common">Corn smut fungus</name>
    <name type="synonym">Ustilago maydis</name>
    <dbReference type="NCBI Taxonomy" id="5270"/>
    <lineage>
        <taxon>Eukaryota</taxon>
        <taxon>Fungi</taxon>
        <taxon>Dikarya</taxon>
        <taxon>Basidiomycota</taxon>
        <taxon>Ustilaginomycotina</taxon>
        <taxon>Ustilaginomycetes</taxon>
        <taxon>Ustilaginales</taxon>
        <taxon>Ustilaginaceae</taxon>
        <taxon>Mycosarcoma</taxon>
    </lineage>
</organism>
<feature type="region of interest" description="Disordered" evidence="6">
    <location>
        <begin position="312"/>
        <end position="345"/>
    </location>
</feature>
<dbReference type="eggNOG" id="ENOG502RDBM">
    <property type="taxonomic scope" value="Eukaryota"/>
</dbReference>
<dbReference type="PANTHER" id="PTHR47338:SF20">
    <property type="entry name" value="ZN(II)2CYS6 TRANSCRIPTION FACTOR (EUROFUNG)"/>
    <property type="match status" value="1"/>
</dbReference>
<feature type="domain" description="Zn(2)-C6 fungal-type" evidence="7">
    <location>
        <begin position="81"/>
        <end position="126"/>
    </location>
</feature>
<dbReference type="GO" id="GO:0008270">
    <property type="term" value="F:zinc ion binding"/>
    <property type="evidence" value="ECO:0007669"/>
    <property type="project" value="InterPro"/>
</dbReference>
<dbReference type="GO" id="GO:0000981">
    <property type="term" value="F:DNA-binding transcription factor activity, RNA polymerase II-specific"/>
    <property type="evidence" value="ECO:0007669"/>
    <property type="project" value="InterPro"/>
</dbReference>
<evidence type="ECO:0000256" key="1">
    <source>
        <dbReference type="ARBA" id="ARBA00004123"/>
    </source>
</evidence>
<dbReference type="InterPro" id="IPR036864">
    <property type="entry name" value="Zn2-C6_fun-type_DNA-bd_sf"/>
</dbReference>
<dbReference type="SUPFAM" id="SSF57701">
    <property type="entry name" value="Zn2/Cys6 DNA-binding domain"/>
    <property type="match status" value="1"/>
</dbReference>
<dbReference type="OrthoDB" id="39175at2759"/>
<keyword evidence="9" id="KW-1185">Reference proteome</keyword>
<evidence type="ECO:0000313" key="9">
    <source>
        <dbReference type="Proteomes" id="UP000000561"/>
    </source>
</evidence>
<keyword evidence="2" id="KW-0479">Metal-binding</keyword>